<feature type="transmembrane region" description="Helical" evidence="1">
    <location>
        <begin position="219"/>
        <end position="239"/>
    </location>
</feature>
<feature type="transmembrane region" description="Helical" evidence="1">
    <location>
        <begin position="133"/>
        <end position="155"/>
    </location>
</feature>
<evidence type="ECO:0000313" key="2">
    <source>
        <dbReference type="EMBL" id="VYU69418.1"/>
    </source>
</evidence>
<protein>
    <recommendedName>
        <fullName evidence="3">ABC-2 family transporter protein</fullName>
    </recommendedName>
</protein>
<feature type="transmembrane region" description="Helical" evidence="1">
    <location>
        <begin position="167"/>
        <end position="186"/>
    </location>
</feature>
<dbReference type="AlphaFoldDB" id="A0A6N3GY39"/>
<reference evidence="2" key="1">
    <citation type="submission" date="2019-11" db="EMBL/GenBank/DDBJ databases">
        <authorList>
            <person name="Feng L."/>
        </authorList>
    </citation>
    <scope>NUCLEOTIDE SEQUENCE</scope>
    <source>
        <strain evidence="2">ElimosumLFYP34</strain>
    </source>
</reference>
<sequence length="251" mass="27470">MNHKLEKKMRRALKAPVPVSEEHLEATKEAAYGLYAGRSQRQKISFPAFLLAQVRFCGVWVWLLQGGALFALFLVLNSVLGGDLNAIKPRHLPELLSLCAVLIAATSLPGISRSFRYRMVEMEAATRLSLPGLILCRLLILGLTDFFILAVTFAAAIWQTSLSGLDAAVYLLLPFLSACLGSLLIIRHAPGERLLFFGTLFCGVLFLALWLAGNLKPGIYEQTGALAVLAVLCGAAVLVQCRKLIRDYNIE</sequence>
<dbReference type="EMBL" id="CACRTR010000023">
    <property type="protein sequence ID" value="VYU69418.1"/>
    <property type="molecule type" value="Genomic_DNA"/>
</dbReference>
<keyword evidence="1" id="KW-0472">Membrane</keyword>
<keyword evidence="1" id="KW-1133">Transmembrane helix</keyword>
<gene>
    <name evidence="2" type="ORF">ELLFYP34_00800</name>
</gene>
<proteinExistence type="predicted"/>
<evidence type="ECO:0000256" key="1">
    <source>
        <dbReference type="SAM" id="Phobius"/>
    </source>
</evidence>
<evidence type="ECO:0008006" key="3">
    <source>
        <dbReference type="Google" id="ProtNLM"/>
    </source>
</evidence>
<organism evidence="2">
    <name type="scientific">Eubacterium limosum</name>
    <dbReference type="NCBI Taxonomy" id="1736"/>
    <lineage>
        <taxon>Bacteria</taxon>
        <taxon>Bacillati</taxon>
        <taxon>Bacillota</taxon>
        <taxon>Clostridia</taxon>
        <taxon>Eubacteriales</taxon>
        <taxon>Eubacteriaceae</taxon>
        <taxon>Eubacterium</taxon>
    </lineage>
</organism>
<accession>A0A6N3GY39</accession>
<feature type="transmembrane region" description="Helical" evidence="1">
    <location>
        <begin position="95"/>
        <end position="112"/>
    </location>
</feature>
<feature type="transmembrane region" description="Helical" evidence="1">
    <location>
        <begin position="48"/>
        <end position="75"/>
    </location>
</feature>
<feature type="transmembrane region" description="Helical" evidence="1">
    <location>
        <begin position="193"/>
        <end position="213"/>
    </location>
</feature>
<keyword evidence="1" id="KW-0812">Transmembrane</keyword>
<name>A0A6N3GY39_EUBLI</name>